<evidence type="ECO:0000256" key="10">
    <source>
        <dbReference type="ARBA" id="ARBA00023027"/>
    </source>
</evidence>
<feature type="binding site" evidence="15">
    <location>
        <begin position="93"/>
        <end position="94"/>
    </location>
    <ligand>
        <name>NAD(+)</name>
        <dbReference type="ChEBI" id="CHEBI:57540"/>
    </ligand>
</feature>
<dbReference type="CDD" id="cd17748">
    <property type="entry name" value="BRCT_DNA_ligase_like"/>
    <property type="match status" value="1"/>
</dbReference>
<dbReference type="GO" id="GO:0006281">
    <property type="term" value="P:DNA repair"/>
    <property type="evidence" value="ECO:0007669"/>
    <property type="project" value="UniProtKB-KW"/>
</dbReference>
<dbReference type="NCBIfam" id="TIGR00575">
    <property type="entry name" value="dnlj"/>
    <property type="match status" value="1"/>
</dbReference>
<dbReference type="Pfam" id="PF03120">
    <property type="entry name" value="OB_DNA_ligase"/>
    <property type="match status" value="1"/>
</dbReference>
<dbReference type="InterPro" id="IPR001679">
    <property type="entry name" value="DNA_ligase"/>
</dbReference>
<evidence type="ECO:0000256" key="13">
    <source>
        <dbReference type="ARBA" id="ARBA00034005"/>
    </source>
</evidence>
<keyword evidence="10 15" id="KW-0520">NAD</keyword>
<feature type="active site" description="N6-AMP-lysine intermediate" evidence="15">
    <location>
        <position position="129"/>
    </location>
</feature>
<keyword evidence="6 15" id="KW-0479">Metal-binding</keyword>
<dbReference type="Pfam" id="PF03119">
    <property type="entry name" value="DNA_ligase_ZBD"/>
    <property type="match status" value="1"/>
</dbReference>
<comment type="similarity">
    <text evidence="14 15">Belongs to the NAD-dependent DNA ligase family. LigA subfamily.</text>
</comment>
<dbReference type="Pfam" id="PF12826">
    <property type="entry name" value="HHH_2"/>
    <property type="match status" value="1"/>
</dbReference>
<dbReference type="InterPro" id="IPR001357">
    <property type="entry name" value="BRCT_dom"/>
</dbReference>
<reference evidence="18 19" key="1">
    <citation type="submission" date="2020-08" db="EMBL/GenBank/DDBJ databases">
        <title>Genomic Encyclopedia of Type Strains, Phase IV (KMG-IV): sequencing the most valuable type-strain genomes for metagenomic binning, comparative biology and taxonomic classification.</title>
        <authorList>
            <person name="Goeker M."/>
        </authorList>
    </citation>
    <scope>NUCLEOTIDE SEQUENCE [LARGE SCALE GENOMIC DNA]</scope>
    <source>
        <strain evidence="18 19">DSM 102850</strain>
    </source>
</reference>
<dbReference type="InterPro" id="IPR004150">
    <property type="entry name" value="NAD_DNA_ligase_OB"/>
</dbReference>
<dbReference type="GO" id="GO:0005829">
    <property type="term" value="C:cytosol"/>
    <property type="evidence" value="ECO:0007669"/>
    <property type="project" value="TreeGrafter"/>
</dbReference>
<dbReference type="Gene3D" id="2.40.50.140">
    <property type="entry name" value="Nucleic acid-binding proteins"/>
    <property type="match status" value="1"/>
</dbReference>
<dbReference type="Gene3D" id="3.30.470.30">
    <property type="entry name" value="DNA ligase/mRNA capping enzyme"/>
    <property type="match status" value="1"/>
</dbReference>
<dbReference type="FunFam" id="2.40.50.140:FF:000012">
    <property type="entry name" value="DNA ligase"/>
    <property type="match status" value="1"/>
</dbReference>
<dbReference type="GO" id="GO:0046872">
    <property type="term" value="F:metal ion binding"/>
    <property type="evidence" value="ECO:0007669"/>
    <property type="project" value="UniProtKB-KW"/>
</dbReference>
<dbReference type="Proteomes" id="UP000563524">
    <property type="component" value="Unassembled WGS sequence"/>
</dbReference>
<feature type="binding site" evidence="15">
    <location>
        <position position="127"/>
    </location>
    <ligand>
        <name>NAD(+)</name>
        <dbReference type="ChEBI" id="CHEBI:57540"/>
    </ligand>
</feature>
<evidence type="ECO:0000256" key="11">
    <source>
        <dbReference type="ARBA" id="ARBA00023204"/>
    </source>
</evidence>
<feature type="binding site" evidence="15">
    <location>
        <position position="185"/>
    </location>
    <ligand>
        <name>NAD(+)</name>
        <dbReference type="ChEBI" id="CHEBI:57540"/>
    </ligand>
</feature>
<comment type="caution">
    <text evidence="18">The sequence shown here is derived from an EMBL/GenBank/DDBJ whole genome shotgun (WGS) entry which is preliminary data.</text>
</comment>
<dbReference type="GO" id="GO:0003911">
    <property type="term" value="F:DNA ligase (NAD+) activity"/>
    <property type="evidence" value="ECO:0007669"/>
    <property type="project" value="UniProtKB-UniRule"/>
</dbReference>
<feature type="binding site" evidence="15">
    <location>
        <position position="309"/>
    </location>
    <ligand>
        <name>NAD(+)</name>
        <dbReference type="ChEBI" id="CHEBI:57540"/>
    </ligand>
</feature>
<proteinExistence type="inferred from homology"/>
<evidence type="ECO:0000256" key="5">
    <source>
        <dbReference type="ARBA" id="ARBA00022705"/>
    </source>
</evidence>
<name>A0A840I551_9PROT</name>
<dbReference type="PROSITE" id="PS01056">
    <property type="entry name" value="DNA_LIGASE_N2"/>
    <property type="match status" value="1"/>
</dbReference>
<feature type="binding site" evidence="15">
    <location>
        <position position="150"/>
    </location>
    <ligand>
        <name>NAD(+)</name>
        <dbReference type="ChEBI" id="CHEBI:57540"/>
    </ligand>
</feature>
<dbReference type="PROSITE" id="PS01055">
    <property type="entry name" value="DNA_LIGASE_N1"/>
    <property type="match status" value="1"/>
</dbReference>
<evidence type="ECO:0000256" key="15">
    <source>
        <dbReference type="HAMAP-Rule" id="MF_01588"/>
    </source>
</evidence>
<keyword evidence="11 15" id="KW-0234">DNA repair</keyword>
<dbReference type="GO" id="GO:0006260">
    <property type="term" value="P:DNA replication"/>
    <property type="evidence" value="ECO:0007669"/>
    <property type="project" value="UniProtKB-KW"/>
</dbReference>
<feature type="binding site" evidence="15">
    <location>
        <position position="427"/>
    </location>
    <ligand>
        <name>Zn(2+)</name>
        <dbReference type="ChEBI" id="CHEBI:29105"/>
    </ligand>
</feature>
<feature type="binding site" evidence="15">
    <location>
        <begin position="44"/>
        <end position="48"/>
    </location>
    <ligand>
        <name>NAD(+)</name>
        <dbReference type="ChEBI" id="CHEBI:57540"/>
    </ligand>
</feature>
<feature type="domain" description="BRCT" evidence="17">
    <location>
        <begin position="649"/>
        <end position="722"/>
    </location>
</feature>
<dbReference type="Gene3D" id="1.10.150.20">
    <property type="entry name" value="5' to 3' exonuclease, C-terminal subdomain"/>
    <property type="match status" value="2"/>
</dbReference>
<feature type="binding site" evidence="15">
    <location>
        <position position="457"/>
    </location>
    <ligand>
        <name>Zn(2+)</name>
        <dbReference type="ChEBI" id="CHEBI:29105"/>
    </ligand>
</feature>
<evidence type="ECO:0000256" key="16">
    <source>
        <dbReference type="RuleBase" id="RU000618"/>
    </source>
</evidence>
<dbReference type="EC" id="6.5.1.2" evidence="2 15"/>
<dbReference type="SUPFAM" id="SSF56091">
    <property type="entry name" value="DNA ligase/mRNA capping enzyme, catalytic domain"/>
    <property type="match status" value="1"/>
</dbReference>
<dbReference type="InterPro" id="IPR018239">
    <property type="entry name" value="DNA_ligase_AS"/>
</dbReference>
<dbReference type="PANTHER" id="PTHR23389">
    <property type="entry name" value="CHROMOSOME TRANSMISSION FIDELITY FACTOR 18"/>
    <property type="match status" value="1"/>
</dbReference>
<dbReference type="InterPro" id="IPR012340">
    <property type="entry name" value="NA-bd_OB-fold"/>
</dbReference>
<dbReference type="InterPro" id="IPR013840">
    <property type="entry name" value="DNAligase_N"/>
</dbReference>
<dbReference type="SMART" id="SM00292">
    <property type="entry name" value="BRCT"/>
    <property type="match status" value="1"/>
</dbReference>
<evidence type="ECO:0000256" key="2">
    <source>
        <dbReference type="ARBA" id="ARBA00012722"/>
    </source>
</evidence>
<comment type="function">
    <text evidence="1 15">DNA ligase that catalyzes the formation of phosphodiester linkages between 5'-phosphoryl and 3'-hydroxyl groups in double-stranded DNA using NAD as a coenzyme and as the energy source for the reaction. It is essential for DNA replication and repair of damaged DNA.</text>
</comment>
<dbReference type="InterPro" id="IPR013839">
    <property type="entry name" value="DNAligase_adenylation"/>
</dbReference>
<evidence type="ECO:0000256" key="7">
    <source>
        <dbReference type="ARBA" id="ARBA00022763"/>
    </source>
</evidence>
<keyword evidence="4 15" id="KW-0436">Ligase</keyword>
<evidence type="ECO:0000313" key="19">
    <source>
        <dbReference type="Proteomes" id="UP000563524"/>
    </source>
</evidence>
<dbReference type="HAMAP" id="MF_01588">
    <property type="entry name" value="DNA_ligase_A"/>
    <property type="match status" value="1"/>
</dbReference>
<feature type="binding site" evidence="15">
    <location>
        <position position="430"/>
    </location>
    <ligand>
        <name>Zn(2+)</name>
        <dbReference type="ChEBI" id="CHEBI:29105"/>
    </ligand>
</feature>
<keyword evidence="9 15" id="KW-0460">Magnesium</keyword>
<dbReference type="Pfam" id="PF01653">
    <property type="entry name" value="DNA_ligase_aden"/>
    <property type="match status" value="1"/>
</dbReference>
<dbReference type="PIRSF" id="PIRSF001604">
    <property type="entry name" value="LigA"/>
    <property type="match status" value="1"/>
</dbReference>
<dbReference type="RefSeq" id="WP_343074331.1">
    <property type="nucleotide sequence ID" value="NZ_JACHOB010000005.1"/>
</dbReference>
<evidence type="ECO:0000256" key="3">
    <source>
        <dbReference type="ARBA" id="ARBA00013308"/>
    </source>
</evidence>
<protein>
    <recommendedName>
        <fullName evidence="3 15">DNA ligase</fullName>
        <ecNumber evidence="2 15">6.5.1.2</ecNumber>
    </recommendedName>
    <alternativeName>
        <fullName evidence="15">Polydeoxyribonucleotide synthase [NAD(+)]</fullName>
    </alternativeName>
</protein>
<keyword evidence="19" id="KW-1185">Reference proteome</keyword>
<dbReference type="InterPro" id="IPR010994">
    <property type="entry name" value="RuvA_2-like"/>
</dbReference>
<gene>
    <name evidence="15" type="primary">ligA</name>
    <name evidence="18" type="ORF">GGQ59_002448</name>
</gene>
<evidence type="ECO:0000256" key="14">
    <source>
        <dbReference type="ARBA" id="ARBA00060881"/>
    </source>
</evidence>
<evidence type="ECO:0000259" key="17">
    <source>
        <dbReference type="PROSITE" id="PS50172"/>
    </source>
</evidence>
<dbReference type="PANTHER" id="PTHR23389:SF9">
    <property type="entry name" value="DNA LIGASE"/>
    <property type="match status" value="1"/>
</dbReference>
<evidence type="ECO:0000256" key="4">
    <source>
        <dbReference type="ARBA" id="ARBA00022598"/>
    </source>
</evidence>
<dbReference type="NCBIfam" id="NF005932">
    <property type="entry name" value="PRK07956.1"/>
    <property type="match status" value="1"/>
</dbReference>
<evidence type="ECO:0000313" key="18">
    <source>
        <dbReference type="EMBL" id="MBB4659907.1"/>
    </source>
</evidence>
<dbReference type="Gene3D" id="3.40.50.10190">
    <property type="entry name" value="BRCT domain"/>
    <property type="match status" value="1"/>
</dbReference>
<feature type="binding site" evidence="15">
    <location>
        <position position="333"/>
    </location>
    <ligand>
        <name>NAD(+)</name>
        <dbReference type="ChEBI" id="CHEBI:57540"/>
    </ligand>
</feature>
<dbReference type="InterPro" id="IPR004149">
    <property type="entry name" value="Znf_DNAligase_C4"/>
</dbReference>
<dbReference type="Pfam" id="PF00533">
    <property type="entry name" value="BRCT"/>
    <property type="match status" value="1"/>
</dbReference>
<evidence type="ECO:0000256" key="1">
    <source>
        <dbReference type="ARBA" id="ARBA00004067"/>
    </source>
</evidence>
<evidence type="ECO:0000256" key="6">
    <source>
        <dbReference type="ARBA" id="ARBA00022723"/>
    </source>
</evidence>
<evidence type="ECO:0000256" key="12">
    <source>
        <dbReference type="ARBA" id="ARBA00023211"/>
    </source>
</evidence>
<dbReference type="InterPro" id="IPR041663">
    <property type="entry name" value="DisA/LigA_HHH"/>
</dbReference>
<keyword evidence="12 15" id="KW-0464">Manganese</keyword>
<dbReference type="CDD" id="cd00114">
    <property type="entry name" value="LIGANc"/>
    <property type="match status" value="1"/>
</dbReference>
<evidence type="ECO:0000256" key="9">
    <source>
        <dbReference type="ARBA" id="ARBA00022842"/>
    </source>
</evidence>
<keyword evidence="8 15" id="KW-0862">Zinc</keyword>
<keyword evidence="5 15" id="KW-0235">DNA replication</keyword>
<dbReference type="Gene3D" id="6.20.10.30">
    <property type="match status" value="1"/>
</dbReference>
<dbReference type="InterPro" id="IPR036420">
    <property type="entry name" value="BRCT_dom_sf"/>
</dbReference>
<comment type="caution">
    <text evidence="15">Lacks conserved residue(s) required for the propagation of feature annotation.</text>
</comment>
<dbReference type="AlphaFoldDB" id="A0A840I551"/>
<dbReference type="InterPro" id="IPR033136">
    <property type="entry name" value="DNA_ligase_CS"/>
</dbReference>
<comment type="catalytic activity">
    <reaction evidence="13 15 16">
        <text>NAD(+) + (deoxyribonucleotide)n-3'-hydroxyl + 5'-phospho-(deoxyribonucleotide)m = (deoxyribonucleotide)n+m + AMP + beta-nicotinamide D-nucleotide.</text>
        <dbReference type="EC" id="6.5.1.2"/>
    </reaction>
</comment>
<accession>A0A840I551</accession>
<dbReference type="SUPFAM" id="SSF50249">
    <property type="entry name" value="Nucleic acid-binding proteins"/>
    <property type="match status" value="1"/>
</dbReference>
<dbReference type="SMART" id="SM00532">
    <property type="entry name" value="LIGANc"/>
    <property type="match status" value="1"/>
</dbReference>
<sequence length="727" mass="78884">MTTRDLDPADLSREDAAEELERIAARMGEADAAYYADDAPVMSDAEYDALKARNAALEEAFPDLVRPDSASRRVGAAPSSRFAKVQHAEPMLSLDNAFSDEDVAEFVKRVRSFLSLSEDETVALTAEPKIDGLSASLRYEKGKLVLGATRGDGRAGEDVTANLRTLDDIPKKIEGAPDVLEVRGEVYMTKPDFAALNEAIERGEAQGAGAGRKERFANPRNAAAGSLRQKDSAITASRPLRFFAYAWGQVSESLGGTQSEILDRLGSYGFSVNDLTRRVETIEGALDHYREIERQRASLPYDIDGVVYKVDRLDWQQRLGIITRTPRWAVAHKFPAERAQTVVERIEINVGRTGALTPLAKLTPVNVGGVVVSNATLHNKDEIERLGLREGDTVVIQRAGDVIPQVVSVLEEARPKGTKPYDFPDHCPVCGSEAVNELNPRTGAPDVVRRCTGGLTCPAQAVERLKHFVSRKAMDIDGVGERQVEEWFARHIVREPADLYTLEARQGEGAVFGTSDLRSYRRKPATKTRSEEWTSEVTNQTALDNVYRSIEASRTAPLARVIFALGIRHVGEITGRLLARRYPSAEEFVGLGKALAAGDEAARAQLIDIDGLGETVADALAAFFHEAHNREALGRLLAQLDPAPPEAVAAEGPVAGKTIVFTGKLERMSRDEAKAQAERMGAKVAGSVSAKTDIVVAGPGAGSKLKKAQELGLDVMTEDDWLAVAQG</sequence>
<evidence type="ECO:0000256" key="8">
    <source>
        <dbReference type="ARBA" id="ARBA00022833"/>
    </source>
</evidence>
<dbReference type="PROSITE" id="PS50172">
    <property type="entry name" value="BRCT"/>
    <property type="match status" value="1"/>
</dbReference>
<dbReference type="EMBL" id="JACHOB010000005">
    <property type="protein sequence ID" value="MBB4659907.1"/>
    <property type="molecule type" value="Genomic_DNA"/>
</dbReference>
<comment type="cofactor">
    <cofactor evidence="15">
        <name>Mg(2+)</name>
        <dbReference type="ChEBI" id="CHEBI:18420"/>
    </cofactor>
    <cofactor evidence="15">
        <name>Mn(2+)</name>
        <dbReference type="ChEBI" id="CHEBI:29035"/>
    </cofactor>
</comment>
<dbReference type="SUPFAM" id="SSF52113">
    <property type="entry name" value="BRCT domain"/>
    <property type="match status" value="1"/>
</dbReference>
<organism evidence="18 19">
    <name type="scientific">Parvularcula dongshanensis</name>
    <dbReference type="NCBI Taxonomy" id="1173995"/>
    <lineage>
        <taxon>Bacteria</taxon>
        <taxon>Pseudomonadati</taxon>
        <taxon>Pseudomonadota</taxon>
        <taxon>Alphaproteobacteria</taxon>
        <taxon>Parvularculales</taxon>
        <taxon>Parvularculaceae</taxon>
        <taxon>Parvularcula</taxon>
    </lineage>
</organism>
<dbReference type="Gene3D" id="1.10.287.610">
    <property type="entry name" value="Helix hairpin bin"/>
    <property type="match status" value="1"/>
</dbReference>
<dbReference type="FunFam" id="3.30.470.30:FF:000001">
    <property type="entry name" value="DNA ligase"/>
    <property type="match status" value="1"/>
</dbReference>
<dbReference type="SUPFAM" id="SSF47781">
    <property type="entry name" value="RuvA domain 2-like"/>
    <property type="match status" value="1"/>
</dbReference>
<keyword evidence="7 15" id="KW-0227">DNA damage</keyword>